<dbReference type="AlphaFoldDB" id="A0A9P6EWF9"/>
<proteinExistence type="predicted"/>
<sequence>MNTNRIVKKVKNNLGKYYSITAFADTHHELVQRDTHAILEESDDAHGKVLVRVPFFLHLDNVTIDEVWNCLGSAFLYDWVEDREWRFFQGMIAEYEALRTNLFISDGC</sequence>
<dbReference type="Proteomes" id="UP000723463">
    <property type="component" value="Unassembled WGS sequence"/>
</dbReference>
<evidence type="ECO:0000313" key="1">
    <source>
        <dbReference type="EMBL" id="KAF9536513.1"/>
    </source>
</evidence>
<name>A0A9P6EWF9_9FUNG</name>
<accession>A0A9P6EWF9</accession>
<organism evidence="1 2">
    <name type="scientific">Mortierella hygrophila</name>
    <dbReference type="NCBI Taxonomy" id="979708"/>
    <lineage>
        <taxon>Eukaryota</taxon>
        <taxon>Fungi</taxon>
        <taxon>Fungi incertae sedis</taxon>
        <taxon>Mucoromycota</taxon>
        <taxon>Mortierellomycotina</taxon>
        <taxon>Mortierellomycetes</taxon>
        <taxon>Mortierellales</taxon>
        <taxon>Mortierellaceae</taxon>
        <taxon>Mortierella</taxon>
    </lineage>
</organism>
<reference evidence="1" key="1">
    <citation type="journal article" date="2020" name="Fungal Divers.">
        <title>Resolving the Mortierellaceae phylogeny through synthesis of multi-gene phylogenetics and phylogenomics.</title>
        <authorList>
            <person name="Vandepol N."/>
            <person name="Liber J."/>
            <person name="Desiro A."/>
            <person name="Na H."/>
            <person name="Kennedy M."/>
            <person name="Barry K."/>
            <person name="Grigoriev I.V."/>
            <person name="Miller A.N."/>
            <person name="O'Donnell K."/>
            <person name="Stajich J.E."/>
            <person name="Bonito G."/>
        </authorList>
    </citation>
    <scope>NUCLEOTIDE SEQUENCE</scope>
    <source>
        <strain evidence="1">NRRL 2591</strain>
    </source>
</reference>
<protein>
    <submittedName>
        <fullName evidence="1">Uncharacterized protein</fullName>
    </submittedName>
</protein>
<comment type="caution">
    <text evidence="1">The sequence shown here is derived from an EMBL/GenBank/DDBJ whole genome shotgun (WGS) entry which is preliminary data.</text>
</comment>
<evidence type="ECO:0000313" key="2">
    <source>
        <dbReference type="Proteomes" id="UP000723463"/>
    </source>
</evidence>
<gene>
    <name evidence="1" type="ORF">EC957_010600</name>
</gene>
<keyword evidence="2" id="KW-1185">Reference proteome</keyword>
<dbReference type="EMBL" id="JAAAXW010000672">
    <property type="protein sequence ID" value="KAF9536513.1"/>
    <property type="molecule type" value="Genomic_DNA"/>
</dbReference>